<evidence type="ECO:0000313" key="6">
    <source>
        <dbReference type="Proteomes" id="UP000649345"/>
    </source>
</evidence>
<dbReference type="InterPro" id="IPR014036">
    <property type="entry name" value="DeoR-like_C"/>
</dbReference>
<evidence type="ECO:0000256" key="1">
    <source>
        <dbReference type="ARBA" id="ARBA00023015"/>
    </source>
</evidence>
<dbReference type="InterPro" id="IPR001034">
    <property type="entry name" value="DeoR_HTH"/>
</dbReference>
<dbReference type="SMART" id="SM00420">
    <property type="entry name" value="HTH_DEOR"/>
    <property type="match status" value="1"/>
</dbReference>
<dbReference type="PROSITE" id="PS00894">
    <property type="entry name" value="HTH_DEOR_1"/>
    <property type="match status" value="1"/>
</dbReference>
<dbReference type="EMBL" id="JACOOR010000008">
    <property type="protein sequence ID" value="MBC5660897.1"/>
    <property type="molecule type" value="Genomic_DNA"/>
</dbReference>
<evidence type="ECO:0000313" key="5">
    <source>
        <dbReference type="EMBL" id="MBC5660897.1"/>
    </source>
</evidence>
<dbReference type="InterPro" id="IPR018356">
    <property type="entry name" value="Tscrpt_reg_HTH_DeoR_CS"/>
</dbReference>
<evidence type="ECO:0000259" key="4">
    <source>
        <dbReference type="PROSITE" id="PS51000"/>
    </source>
</evidence>
<dbReference type="GO" id="GO:0003700">
    <property type="term" value="F:DNA-binding transcription factor activity"/>
    <property type="evidence" value="ECO:0007669"/>
    <property type="project" value="InterPro"/>
</dbReference>
<organism evidence="5 6">
    <name type="scientific">Anaerosacchariphilus hominis</name>
    <dbReference type="NCBI Taxonomy" id="2763017"/>
    <lineage>
        <taxon>Bacteria</taxon>
        <taxon>Bacillati</taxon>
        <taxon>Bacillota</taxon>
        <taxon>Clostridia</taxon>
        <taxon>Lachnospirales</taxon>
        <taxon>Lachnospiraceae</taxon>
        <taxon>Anaerosacchariphilus</taxon>
    </lineage>
</organism>
<dbReference type="Proteomes" id="UP000649345">
    <property type="component" value="Unassembled WGS sequence"/>
</dbReference>
<keyword evidence="3" id="KW-0804">Transcription</keyword>
<evidence type="ECO:0000256" key="2">
    <source>
        <dbReference type="ARBA" id="ARBA00023125"/>
    </source>
</evidence>
<dbReference type="Pfam" id="PF08220">
    <property type="entry name" value="HTH_DeoR"/>
    <property type="match status" value="1"/>
</dbReference>
<sequence length="260" mass="29306">MAGGQNPTQLFSEERKEAIIKLLQAQNKIVVPELCDYFGVSASTIRNDLRQLEKEKRLTRTHGGAIGSTKTGLEYLPENKERMMEQKRAIAEAALGRIENGDRIVIFTGSTAFELLQRLPERKNLMVIINDITFANWLEQNTDFDIWILGGALRNRYHYTTSPFHNEFLDMINIDKAFITCTGITVDKGITTPDLDTALVMKNIIHASNEKILMCDSSKMGRVSFAQVMELSEVDELITDSGIEQEDLEAFRNITSVTLA</sequence>
<dbReference type="GO" id="GO:0003677">
    <property type="term" value="F:DNA binding"/>
    <property type="evidence" value="ECO:0007669"/>
    <property type="project" value="UniProtKB-KW"/>
</dbReference>
<dbReference type="Pfam" id="PF00455">
    <property type="entry name" value="DeoRC"/>
    <property type="match status" value="1"/>
</dbReference>
<evidence type="ECO:0000256" key="3">
    <source>
        <dbReference type="ARBA" id="ARBA00023163"/>
    </source>
</evidence>
<dbReference type="PROSITE" id="PS51000">
    <property type="entry name" value="HTH_DEOR_2"/>
    <property type="match status" value="1"/>
</dbReference>
<dbReference type="InterPro" id="IPR036388">
    <property type="entry name" value="WH-like_DNA-bd_sf"/>
</dbReference>
<keyword evidence="6" id="KW-1185">Reference proteome</keyword>
<name>A0A923LEP4_9FIRM</name>
<dbReference type="AlphaFoldDB" id="A0A923LEP4"/>
<feature type="domain" description="HTH deoR-type" evidence="4">
    <location>
        <begin position="12"/>
        <end position="67"/>
    </location>
</feature>
<dbReference type="RefSeq" id="WP_186872628.1">
    <property type="nucleotide sequence ID" value="NZ_JACOOR010000008.1"/>
</dbReference>
<dbReference type="Gene3D" id="3.40.50.1360">
    <property type="match status" value="1"/>
</dbReference>
<dbReference type="SUPFAM" id="SSF100950">
    <property type="entry name" value="NagB/RpiA/CoA transferase-like"/>
    <property type="match status" value="1"/>
</dbReference>
<dbReference type="PANTHER" id="PTHR30363">
    <property type="entry name" value="HTH-TYPE TRANSCRIPTIONAL REGULATOR SRLR-RELATED"/>
    <property type="match status" value="1"/>
</dbReference>
<dbReference type="PRINTS" id="PR00037">
    <property type="entry name" value="HTHLACR"/>
</dbReference>
<keyword evidence="1" id="KW-0805">Transcription regulation</keyword>
<comment type="caution">
    <text evidence="5">The sequence shown here is derived from an EMBL/GenBank/DDBJ whole genome shotgun (WGS) entry which is preliminary data.</text>
</comment>
<dbReference type="Gene3D" id="1.10.10.10">
    <property type="entry name" value="Winged helix-like DNA-binding domain superfamily/Winged helix DNA-binding domain"/>
    <property type="match status" value="1"/>
</dbReference>
<dbReference type="PANTHER" id="PTHR30363:SF44">
    <property type="entry name" value="AGA OPERON TRANSCRIPTIONAL REPRESSOR-RELATED"/>
    <property type="match status" value="1"/>
</dbReference>
<protein>
    <submittedName>
        <fullName evidence="5">DeoR/GlpR transcriptional regulator</fullName>
    </submittedName>
</protein>
<gene>
    <name evidence="5" type="ORF">H8S44_14135</name>
</gene>
<accession>A0A923LEP4</accession>
<dbReference type="InterPro" id="IPR036390">
    <property type="entry name" value="WH_DNA-bd_sf"/>
</dbReference>
<proteinExistence type="predicted"/>
<dbReference type="SUPFAM" id="SSF46785">
    <property type="entry name" value="Winged helix' DNA-binding domain"/>
    <property type="match status" value="1"/>
</dbReference>
<reference evidence="5" key="1">
    <citation type="submission" date="2020-08" db="EMBL/GenBank/DDBJ databases">
        <title>Genome public.</title>
        <authorList>
            <person name="Liu C."/>
            <person name="Sun Q."/>
        </authorList>
    </citation>
    <scope>NUCLEOTIDE SEQUENCE</scope>
    <source>
        <strain evidence="5">NSJ-68</strain>
    </source>
</reference>
<dbReference type="SMART" id="SM01134">
    <property type="entry name" value="DeoRC"/>
    <property type="match status" value="1"/>
</dbReference>
<keyword evidence="2" id="KW-0238">DNA-binding</keyword>
<dbReference type="InterPro" id="IPR050313">
    <property type="entry name" value="Carb_Metab_HTH_regulators"/>
</dbReference>
<dbReference type="InterPro" id="IPR037171">
    <property type="entry name" value="NagB/RpiA_transferase-like"/>
</dbReference>